<evidence type="ECO:0000313" key="1">
    <source>
        <dbReference type="EMBL" id="KAH6671512.1"/>
    </source>
</evidence>
<dbReference type="AlphaFoldDB" id="A0A9P8V4C2"/>
<evidence type="ECO:0000313" key="2">
    <source>
        <dbReference type="Proteomes" id="UP000770015"/>
    </source>
</evidence>
<proteinExistence type="predicted"/>
<dbReference type="Proteomes" id="UP000770015">
    <property type="component" value="Unassembled WGS sequence"/>
</dbReference>
<organism evidence="1 2">
    <name type="scientific">Plectosphaerella plurivora</name>
    <dbReference type="NCBI Taxonomy" id="936078"/>
    <lineage>
        <taxon>Eukaryota</taxon>
        <taxon>Fungi</taxon>
        <taxon>Dikarya</taxon>
        <taxon>Ascomycota</taxon>
        <taxon>Pezizomycotina</taxon>
        <taxon>Sordariomycetes</taxon>
        <taxon>Hypocreomycetidae</taxon>
        <taxon>Glomerellales</taxon>
        <taxon>Plectosphaerellaceae</taxon>
        <taxon>Plectosphaerella</taxon>
    </lineage>
</organism>
<dbReference type="EMBL" id="JAGSXJ010000028">
    <property type="protein sequence ID" value="KAH6671512.1"/>
    <property type="molecule type" value="Genomic_DNA"/>
</dbReference>
<sequence>MALRGPHWPAISCFVGGRGRMGWVSGPLVLSLGEAVPMPVASSPIIARKGHFRSTEHSFVTYDGVCRGLGSVQKAAENCGRATWFGLGCSIFDSAGCFVVGGNVGVETRRGGRVGSTSRALATEGSFEAPCGFTPMGRRRRHLTFIYNKSTPRLDSPASPGRGRGIGNVSSPLCTVSWQHAARPHRCTTACFQWLQVTERARFDDA</sequence>
<protein>
    <submittedName>
        <fullName evidence="1">Uncharacterized protein</fullName>
    </submittedName>
</protein>
<keyword evidence="2" id="KW-1185">Reference proteome</keyword>
<gene>
    <name evidence="1" type="ORF">F5X68DRAFT_42760</name>
</gene>
<accession>A0A9P8V4C2</accession>
<name>A0A9P8V4C2_9PEZI</name>
<comment type="caution">
    <text evidence="1">The sequence shown here is derived from an EMBL/GenBank/DDBJ whole genome shotgun (WGS) entry which is preliminary data.</text>
</comment>
<reference evidence="1" key="1">
    <citation type="journal article" date="2021" name="Nat. Commun.">
        <title>Genetic determinants of endophytism in the Arabidopsis root mycobiome.</title>
        <authorList>
            <person name="Mesny F."/>
            <person name="Miyauchi S."/>
            <person name="Thiergart T."/>
            <person name="Pickel B."/>
            <person name="Atanasova L."/>
            <person name="Karlsson M."/>
            <person name="Huettel B."/>
            <person name="Barry K.W."/>
            <person name="Haridas S."/>
            <person name="Chen C."/>
            <person name="Bauer D."/>
            <person name="Andreopoulos W."/>
            <person name="Pangilinan J."/>
            <person name="LaButti K."/>
            <person name="Riley R."/>
            <person name="Lipzen A."/>
            <person name="Clum A."/>
            <person name="Drula E."/>
            <person name="Henrissat B."/>
            <person name="Kohler A."/>
            <person name="Grigoriev I.V."/>
            <person name="Martin F.M."/>
            <person name="Hacquard S."/>
        </authorList>
    </citation>
    <scope>NUCLEOTIDE SEQUENCE</scope>
    <source>
        <strain evidence="1">MPI-SDFR-AT-0117</strain>
    </source>
</reference>